<sequence>MRGEEPGQQAGAAQQAPQVVVSPPIQKTVSEWDEYTGRFAAVEEVEVRARVSGYLDSINFRDGDIIYKGDLLFVIDPRPYQAAVDAAKARVQQARSQVALAQRELGRAQDLRRTQAVSQAVLDQRAQELQSATATQLEAEANLRTSELDLEFTQVRSPVTGRVSNRLVSVGNLVSGGTAQSTLLTTIVSLDPMHFYFDADQAAYLRYVRLAQDGARKSSREAQNPVALALPDEKDFKHAGKMDFVDNQIDASTGTIRGRAIFENPNLLFTPGLFARIRLIGRGDYPALLLPDSAIGTDQTRRYVLVVDGENKAQYRPVQLGPIIDGMRVVREGLKPDERVITSGLQRVRPGQAVTPVDQPLSQQPQQAEAPR</sequence>
<dbReference type="GO" id="GO:0030313">
    <property type="term" value="C:cell envelope"/>
    <property type="evidence" value="ECO:0007669"/>
    <property type="project" value="UniProtKB-SubCell"/>
</dbReference>
<evidence type="ECO:0000256" key="4">
    <source>
        <dbReference type="SAM" id="MobiDB-lite"/>
    </source>
</evidence>
<feature type="coiled-coil region" evidence="3">
    <location>
        <begin position="84"/>
        <end position="111"/>
    </location>
</feature>
<evidence type="ECO:0000256" key="2">
    <source>
        <dbReference type="ARBA" id="ARBA00009477"/>
    </source>
</evidence>
<dbReference type="Proteomes" id="UP000501891">
    <property type="component" value="Chromosome"/>
</dbReference>
<dbReference type="EMBL" id="CP051775">
    <property type="protein sequence ID" value="QJE74832.1"/>
    <property type="molecule type" value="Genomic_DNA"/>
</dbReference>
<evidence type="ECO:0000259" key="7">
    <source>
        <dbReference type="Pfam" id="PF25944"/>
    </source>
</evidence>
<evidence type="ECO:0000313" key="9">
    <source>
        <dbReference type="EMBL" id="QJE74832.1"/>
    </source>
</evidence>
<comment type="similarity">
    <text evidence="2">Belongs to the membrane fusion protein (MFP) (TC 8.A.1) family.</text>
</comment>
<dbReference type="Gene3D" id="1.10.287.470">
    <property type="entry name" value="Helix hairpin bin"/>
    <property type="match status" value="1"/>
</dbReference>
<dbReference type="PANTHER" id="PTHR30158">
    <property type="entry name" value="ACRA/E-RELATED COMPONENT OF DRUG EFFLUX TRANSPORTER"/>
    <property type="match status" value="1"/>
</dbReference>
<dbReference type="Pfam" id="PF25944">
    <property type="entry name" value="Beta-barrel_RND"/>
    <property type="match status" value="1"/>
</dbReference>
<name>A0A858RCF5_9PROT</name>
<organism evidence="9 10">
    <name type="scientific">Aerophototrophica crusticola</name>
    <dbReference type="NCBI Taxonomy" id="1709002"/>
    <lineage>
        <taxon>Bacteria</taxon>
        <taxon>Pseudomonadati</taxon>
        <taxon>Pseudomonadota</taxon>
        <taxon>Alphaproteobacteria</taxon>
        <taxon>Rhodospirillales</taxon>
        <taxon>Rhodospirillaceae</taxon>
        <taxon>Aerophototrophica</taxon>
    </lineage>
</organism>
<comment type="subcellular location">
    <subcellularLocation>
        <location evidence="1">Cell envelope</location>
    </subcellularLocation>
</comment>
<dbReference type="Gene3D" id="2.40.30.170">
    <property type="match status" value="1"/>
</dbReference>
<keyword evidence="3" id="KW-0175">Coiled coil</keyword>
<evidence type="ECO:0000256" key="3">
    <source>
        <dbReference type="SAM" id="Coils"/>
    </source>
</evidence>
<dbReference type="GO" id="GO:0005886">
    <property type="term" value="C:plasma membrane"/>
    <property type="evidence" value="ECO:0007669"/>
    <property type="project" value="TreeGrafter"/>
</dbReference>
<evidence type="ECO:0000259" key="5">
    <source>
        <dbReference type="Pfam" id="PF25876"/>
    </source>
</evidence>
<dbReference type="GO" id="GO:0046677">
    <property type="term" value="P:response to antibiotic"/>
    <property type="evidence" value="ECO:0007669"/>
    <property type="project" value="TreeGrafter"/>
</dbReference>
<feature type="compositionally biased region" description="Polar residues" evidence="4">
    <location>
        <begin position="360"/>
        <end position="372"/>
    </location>
</feature>
<dbReference type="NCBIfam" id="TIGR01730">
    <property type="entry name" value="RND_mfp"/>
    <property type="match status" value="1"/>
</dbReference>
<dbReference type="Gene3D" id="2.40.420.20">
    <property type="match status" value="1"/>
</dbReference>
<dbReference type="SUPFAM" id="SSF111369">
    <property type="entry name" value="HlyD-like secretion proteins"/>
    <property type="match status" value="1"/>
</dbReference>
<dbReference type="InterPro" id="IPR058625">
    <property type="entry name" value="MdtA-like_BSH"/>
</dbReference>
<dbReference type="Pfam" id="PF25967">
    <property type="entry name" value="RND-MFP_C"/>
    <property type="match status" value="1"/>
</dbReference>
<dbReference type="InterPro" id="IPR058624">
    <property type="entry name" value="MdtA-like_HH"/>
</dbReference>
<dbReference type="InterPro" id="IPR058627">
    <property type="entry name" value="MdtA-like_C"/>
</dbReference>
<proteinExistence type="inferred from homology"/>
<dbReference type="InterPro" id="IPR058626">
    <property type="entry name" value="MdtA-like_b-barrel"/>
</dbReference>
<dbReference type="Pfam" id="PF25876">
    <property type="entry name" value="HH_MFP_RND"/>
    <property type="match status" value="1"/>
</dbReference>
<evidence type="ECO:0000259" key="8">
    <source>
        <dbReference type="Pfam" id="PF25967"/>
    </source>
</evidence>
<dbReference type="FunFam" id="2.40.420.20:FF:000001">
    <property type="entry name" value="Efflux RND transporter periplasmic adaptor subunit"/>
    <property type="match status" value="1"/>
</dbReference>
<feature type="domain" description="Multidrug resistance protein MdtA-like C-terminal permuted SH3" evidence="8">
    <location>
        <begin position="287"/>
        <end position="347"/>
    </location>
</feature>
<dbReference type="PANTHER" id="PTHR30158:SF24">
    <property type="entry name" value="HLYD FAMILY SECRETION PROTEIN"/>
    <property type="match status" value="1"/>
</dbReference>
<evidence type="ECO:0000256" key="1">
    <source>
        <dbReference type="ARBA" id="ARBA00004196"/>
    </source>
</evidence>
<evidence type="ECO:0000259" key="6">
    <source>
        <dbReference type="Pfam" id="PF25917"/>
    </source>
</evidence>
<evidence type="ECO:0000313" key="10">
    <source>
        <dbReference type="Proteomes" id="UP000501891"/>
    </source>
</evidence>
<gene>
    <name evidence="9" type="ORF">HHL28_08140</name>
</gene>
<accession>A0A858RCF5</accession>
<dbReference type="KEGG" id="acru:HHL28_08140"/>
<dbReference type="Gene3D" id="2.40.50.100">
    <property type="match status" value="1"/>
</dbReference>
<feature type="domain" description="Multidrug resistance protein MdtA-like alpha-helical hairpin" evidence="5">
    <location>
        <begin position="85"/>
        <end position="153"/>
    </location>
</feature>
<feature type="domain" description="Multidrug resistance protein MdtA-like beta-barrel" evidence="7">
    <location>
        <begin position="220"/>
        <end position="279"/>
    </location>
</feature>
<keyword evidence="10" id="KW-1185">Reference proteome</keyword>
<reference evidence="9" key="1">
    <citation type="submission" date="2020-04" db="EMBL/GenBank/DDBJ databases">
        <title>A desert anoxygenic phototrophic bacterium fixes CO2 using RubisCO under aerobic conditions.</title>
        <authorList>
            <person name="Tang K."/>
        </authorList>
    </citation>
    <scope>NUCLEOTIDE SEQUENCE [LARGE SCALE GENOMIC DNA]</scope>
    <source>
        <strain evidence="9">MIMtkB3</strain>
    </source>
</reference>
<dbReference type="AlphaFoldDB" id="A0A858RCF5"/>
<dbReference type="InterPro" id="IPR006143">
    <property type="entry name" value="RND_pump_MFP"/>
</dbReference>
<dbReference type="Pfam" id="PF25917">
    <property type="entry name" value="BSH_RND"/>
    <property type="match status" value="1"/>
</dbReference>
<feature type="domain" description="Multidrug resistance protein MdtA-like barrel-sandwich hybrid" evidence="6">
    <location>
        <begin position="44"/>
        <end position="185"/>
    </location>
</feature>
<feature type="region of interest" description="Disordered" evidence="4">
    <location>
        <begin position="349"/>
        <end position="372"/>
    </location>
</feature>
<protein>
    <submittedName>
        <fullName evidence="9">Efflux RND transporter periplasmic adaptor subunit</fullName>
    </submittedName>
</protein>
<dbReference type="GO" id="GO:0022857">
    <property type="term" value="F:transmembrane transporter activity"/>
    <property type="evidence" value="ECO:0007669"/>
    <property type="project" value="InterPro"/>
</dbReference>